<evidence type="ECO:0000313" key="3">
    <source>
        <dbReference type="EMBL" id="SFD40067.1"/>
    </source>
</evidence>
<keyword evidence="4" id="KW-1185">Reference proteome</keyword>
<reference evidence="3 4" key="1">
    <citation type="submission" date="2016-10" db="EMBL/GenBank/DDBJ databases">
        <authorList>
            <person name="de Groot N.N."/>
        </authorList>
    </citation>
    <scope>NUCLEOTIDE SEQUENCE [LARGE SCALE GENOMIC DNA]</scope>
    <source>
        <strain evidence="3 4">DSM 6059</strain>
    </source>
</reference>
<dbReference type="Pfam" id="PF05170">
    <property type="entry name" value="AsmA"/>
    <property type="match status" value="1"/>
</dbReference>
<dbReference type="OrthoDB" id="9766390at2"/>
<organism evidence="3 4">
    <name type="scientific">Pseudoalteromonas denitrificans DSM 6059</name>
    <dbReference type="NCBI Taxonomy" id="1123010"/>
    <lineage>
        <taxon>Bacteria</taxon>
        <taxon>Pseudomonadati</taxon>
        <taxon>Pseudomonadota</taxon>
        <taxon>Gammaproteobacteria</taxon>
        <taxon>Alteromonadales</taxon>
        <taxon>Pseudoalteromonadaceae</taxon>
        <taxon>Pseudoalteromonas</taxon>
    </lineage>
</organism>
<dbReference type="GO" id="GO:0005886">
    <property type="term" value="C:plasma membrane"/>
    <property type="evidence" value="ECO:0007669"/>
    <property type="project" value="TreeGrafter"/>
</dbReference>
<dbReference type="RefSeq" id="WP_091989846.1">
    <property type="nucleotide sequence ID" value="NZ_FOLO01000054.1"/>
</dbReference>
<feature type="domain" description="AsmA" evidence="2">
    <location>
        <begin position="2"/>
        <end position="268"/>
    </location>
</feature>
<keyword evidence="1" id="KW-0812">Transmembrane</keyword>
<feature type="transmembrane region" description="Helical" evidence="1">
    <location>
        <begin position="7"/>
        <end position="26"/>
    </location>
</feature>
<dbReference type="PANTHER" id="PTHR30441:SF4">
    <property type="entry name" value="PROTEIN ASMA"/>
    <property type="match status" value="1"/>
</dbReference>
<dbReference type="AlphaFoldDB" id="A0A1I1S151"/>
<keyword evidence="1" id="KW-0472">Membrane</keyword>
<evidence type="ECO:0000256" key="1">
    <source>
        <dbReference type="SAM" id="Phobius"/>
    </source>
</evidence>
<dbReference type="InterPro" id="IPR007844">
    <property type="entry name" value="AsmA"/>
</dbReference>
<proteinExistence type="predicted"/>
<dbReference type="EMBL" id="FOLO01000054">
    <property type="protein sequence ID" value="SFD40067.1"/>
    <property type="molecule type" value="Genomic_DNA"/>
</dbReference>
<gene>
    <name evidence="3" type="ORF">SAMN02745724_04412</name>
</gene>
<name>A0A1I1S151_9GAMM</name>
<evidence type="ECO:0000313" key="4">
    <source>
        <dbReference type="Proteomes" id="UP000198862"/>
    </source>
</evidence>
<dbReference type="GO" id="GO:0090313">
    <property type="term" value="P:regulation of protein targeting to membrane"/>
    <property type="evidence" value="ECO:0007669"/>
    <property type="project" value="TreeGrafter"/>
</dbReference>
<dbReference type="InterPro" id="IPR052894">
    <property type="entry name" value="AsmA-related"/>
</dbReference>
<sequence length="647" mass="71063">MKILLKILALIFVLIVAIVIVVPFILSVDTVFDEVSQKVEQATGRVLTASGDKALSVFPNLRLELNDVNFANMKSGSHSNMISMKKLTVNIGWLSLLSGDLKLERFVITEPNILLEKNKTGDVNWHFLPKNVGNTSENRGVLIAPKDTQEQVSIPDSFDIKLGEVAIYGGKLKYIDATTNVMHEVNDFNLTIDLPSLREAMSIKGSLVYMAQKFELDTHITTPIQVIMGNDFSVKTQMKSKLVSLNFNGDIKENNKEISGALNLKGGSLKNIFKWQNVPLVAKENAFNEFSFSGEVYFANEKLSLTKLNAKLDLLDIKGESDINLENRLNITANFDLGMLNLNPYLSEATQASEQVENKTKEQKPQPIIWDETQIDLSSLTKLDSHIKVHSQGLKFKDITLGENAFSFILNQGVANISMDSFNAYKGKGKGKVIINAKKAPYKIETNFALTSIQAGPLLNDAVKFDKLSGAGSIDWQLKMQGDNQKAFIQSLNGRLGFSFNDGAIQGANIAAMVRSAQAMLKGDFSKAGLDKGYDKSQKTDFAELSGIFNFQNGVGTNKDFKLASPLIRIKGKGVVDLPKTKVDYGVTTGLVSNIEGQGTKSSSTGFKVPVLVKGQFHNVKIKLDVSSASKDKLKNSIKDKLKKLFG</sequence>
<dbReference type="Proteomes" id="UP000198862">
    <property type="component" value="Unassembled WGS sequence"/>
</dbReference>
<dbReference type="STRING" id="1123010.SAMN02745724_04412"/>
<evidence type="ECO:0000259" key="2">
    <source>
        <dbReference type="Pfam" id="PF05170"/>
    </source>
</evidence>
<accession>A0A1I1S151</accession>
<dbReference type="PANTHER" id="PTHR30441">
    <property type="entry name" value="DUF748 DOMAIN-CONTAINING PROTEIN"/>
    <property type="match status" value="1"/>
</dbReference>
<protein>
    <submittedName>
        <fullName evidence="3">AsmA protein</fullName>
    </submittedName>
</protein>
<keyword evidence="1" id="KW-1133">Transmembrane helix</keyword>